<protein>
    <submittedName>
        <fullName evidence="2">Uncharacterized protein</fullName>
    </submittedName>
</protein>
<organism evidence="2 3">
    <name type="scientific">Porites evermanni</name>
    <dbReference type="NCBI Taxonomy" id="104178"/>
    <lineage>
        <taxon>Eukaryota</taxon>
        <taxon>Metazoa</taxon>
        <taxon>Cnidaria</taxon>
        <taxon>Anthozoa</taxon>
        <taxon>Hexacorallia</taxon>
        <taxon>Scleractinia</taxon>
        <taxon>Fungiina</taxon>
        <taxon>Poritidae</taxon>
        <taxon>Porites</taxon>
    </lineage>
</organism>
<feature type="region of interest" description="Disordered" evidence="1">
    <location>
        <begin position="84"/>
        <end position="105"/>
    </location>
</feature>
<sequence>MAITSSTPRKDREQAVSLPTVSPIQTQIMIADAVETSEVSKAQEKKTTVQVSLRLAVSHHYYYKKMEEYGKDFAINVVQRVENESERLTHQHGASSTQGPTPSASSFIVVTPDKGRKIVFDNFDFKQHVHSMTEHHQNIDIY</sequence>
<dbReference type="Proteomes" id="UP001159427">
    <property type="component" value="Unassembled WGS sequence"/>
</dbReference>
<evidence type="ECO:0000256" key="1">
    <source>
        <dbReference type="SAM" id="MobiDB-lite"/>
    </source>
</evidence>
<keyword evidence="3" id="KW-1185">Reference proteome</keyword>
<evidence type="ECO:0000313" key="3">
    <source>
        <dbReference type="Proteomes" id="UP001159427"/>
    </source>
</evidence>
<name>A0ABN8QBG3_9CNID</name>
<evidence type="ECO:0000313" key="2">
    <source>
        <dbReference type="EMBL" id="CAH3161217.1"/>
    </source>
</evidence>
<proteinExistence type="predicted"/>
<gene>
    <name evidence="2" type="ORF">PEVE_00003852</name>
</gene>
<accession>A0ABN8QBG3</accession>
<comment type="caution">
    <text evidence="2">The sequence shown here is derived from an EMBL/GenBank/DDBJ whole genome shotgun (WGS) entry which is preliminary data.</text>
</comment>
<reference evidence="2 3" key="1">
    <citation type="submission" date="2022-05" db="EMBL/GenBank/DDBJ databases">
        <authorList>
            <consortium name="Genoscope - CEA"/>
            <person name="William W."/>
        </authorList>
    </citation>
    <scope>NUCLEOTIDE SEQUENCE [LARGE SCALE GENOMIC DNA]</scope>
</reference>
<dbReference type="EMBL" id="CALNXI010001234">
    <property type="protein sequence ID" value="CAH3161217.1"/>
    <property type="molecule type" value="Genomic_DNA"/>
</dbReference>
<feature type="compositionally biased region" description="Polar residues" evidence="1">
    <location>
        <begin position="92"/>
        <end position="105"/>
    </location>
</feature>